<organism evidence="4 5">
    <name type="scientific">Lapidilactobacillus gannanensis</name>
    <dbReference type="NCBI Taxonomy" id="2486002"/>
    <lineage>
        <taxon>Bacteria</taxon>
        <taxon>Bacillati</taxon>
        <taxon>Bacillota</taxon>
        <taxon>Bacilli</taxon>
        <taxon>Lactobacillales</taxon>
        <taxon>Lactobacillaceae</taxon>
        <taxon>Lapidilactobacillus</taxon>
    </lineage>
</organism>
<evidence type="ECO:0000256" key="1">
    <source>
        <dbReference type="ARBA" id="ARBA00008720"/>
    </source>
</evidence>
<evidence type="ECO:0000256" key="2">
    <source>
        <dbReference type="ARBA" id="ARBA00024764"/>
    </source>
</evidence>
<keyword evidence="4" id="KW-0238">DNA-binding</keyword>
<proteinExistence type="inferred from homology"/>
<comment type="function">
    <text evidence="2 3">Might take part in the signal recognition particle (SRP) pathway. This is inferred from the conservation of its genetic proximity to ftsY/ffh. May be a regulatory protein.</text>
</comment>
<accession>A0ABW4BQ73</accession>
<dbReference type="InterPro" id="IPR036388">
    <property type="entry name" value="WH-like_DNA-bd_sf"/>
</dbReference>
<evidence type="ECO:0000313" key="4">
    <source>
        <dbReference type="EMBL" id="MFD1411951.1"/>
    </source>
</evidence>
<dbReference type="Proteomes" id="UP001597191">
    <property type="component" value="Unassembled WGS sequence"/>
</dbReference>
<dbReference type="NCBIfam" id="NF001068">
    <property type="entry name" value="PRK00118.1-4"/>
    <property type="match status" value="1"/>
</dbReference>
<comment type="caution">
    <text evidence="4">The sequence shown here is derived from an EMBL/GenBank/DDBJ whole genome shotgun (WGS) entry which is preliminary data.</text>
</comment>
<dbReference type="SUPFAM" id="SSF88659">
    <property type="entry name" value="Sigma3 and sigma4 domains of RNA polymerase sigma factors"/>
    <property type="match status" value="1"/>
</dbReference>
<dbReference type="Gene3D" id="1.10.10.10">
    <property type="entry name" value="Winged helix-like DNA-binding domain superfamily/Winged helix DNA-binding domain"/>
    <property type="match status" value="1"/>
</dbReference>
<dbReference type="Pfam" id="PF04297">
    <property type="entry name" value="UPF0122"/>
    <property type="match status" value="1"/>
</dbReference>
<dbReference type="HAMAP" id="MF_00245">
    <property type="entry name" value="UPF0122"/>
    <property type="match status" value="1"/>
</dbReference>
<reference evidence="5" key="1">
    <citation type="journal article" date="2019" name="Int. J. Syst. Evol. Microbiol.">
        <title>The Global Catalogue of Microorganisms (GCM) 10K type strain sequencing project: providing services to taxonomists for standard genome sequencing and annotation.</title>
        <authorList>
            <consortium name="The Broad Institute Genomics Platform"/>
            <consortium name="The Broad Institute Genome Sequencing Center for Infectious Disease"/>
            <person name="Wu L."/>
            <person name="Ma J."/>
        </authorList>
    </citation>
    <scope>NUCLEOTIDE SEQUENCE [LARGE SCALE GENOMIC DNA]</scope>
    <source>
        <strain evidence="5">CCM 8937</strain>
    </source>
</reference>
<protein>
    <recommendedName>
        <fullName evidence="3">UPF0122 protein ACFQ4R_10215</fullName>
    </recommendedName>
</protein>
<dbReference type="GO" id="GO:0003677">
    <property type="term" value="F:DNA binding"/>
    <property type="evidence" value="ECO:0007669"/>
    <property type="project" value="UniProtKB-KW"/>
</dbReference>
<gene>
    <name evidence="4" type="ORF">ACFQ4R_10215</name>
</gene>
<evidence type="ECO:0000313" key="5">
    <source>
        <dbReference type="Proteomes" id="UP001597191"/>
    </source>
</evidence>
<dbReference type="InterPro" id="IPR054831">
    <property type="entry name" value="UPF0122_fam_protein"/>
</dbReference>
<dbReference type="NCBIfam" id="NF045758">
    <property type="entry name" value="YlxM"/>
    <property type="match status" value="1"/>
</dbReference>
<keyword evidence="5" id="KW-1185">Reference proteome</keyword>
<dbReference type="InterPro" id="IPR013324">
    <property type="entry name" value="RNA_pol_sigma_r3/r4-like"/>
</dbReference>
<dbReference type="InterPro" id="IPR007394">
    <property type="entry name" value="UPF0122"/>
</dbReference>
<comment type="similarity">
    <text evidence="1 3">Belongs to the UPF0122 family.</text>
</comment>
<dbReference type="NCBIfam" id="NF001070">
    <property type="entry name" value="PRK00118.1-6"/>
    <property type="match status" value="1"/>
</dbReference>
<dbReference type="PANTHER" id="PTHR40083">
    <property type="entry name" value="UPF0122 PROTEIN CBO2450/CLC_2298"/>
    <property type="match status" value="1"/>
</dbReference>
<sequence>MNLVPNEHVNELYDFYQSLLTSKQATYLDLYYGQDYSLGEIAAEFEVSRQAVYDNIKRTEKILQSYEDRLHLMAHFQQQVTLVNQLNRVVSQRYQTDAELKSLLKDFEHLIDSQ</sequence>
<dbReference type="EMBL" id="JBHTOH010000091">
    <property type="protein sequence ID" value="MFD1411951.1"/>
    <property type="molecule type" value="Genomic_DNA"/>
</dbReference>
<dbReference type="PANTHER" id="PTHR40083:SF1">
    <property type="entry name" value="UPF0122 PROTEIN YLXM"/>
    <property type="match status" value="1"/>
</dbReference>
<dbReference type="RefSeq" id="WP_125649102.1">
    <property type="nucleotide sequence ID" value="NZ_JBHTOH010000091.1"/>
</dbReference>
<evidence type="ECO:0000256" key="3">
    <source>
        <dbReference type="HAMAP-Rule" id="MF_00245"/>
    </source>
</evidence>
<name>A0ABW4BQ73_9LACO</name>